<dbReference type="Pfam" id="PF00400">
    <property type="entry name" value="WD40"/>
    <property type="match status" value="5"/>
</dbReference>
<reference evidence="10" key="1">
    <citation type="submission" date="2022-06" db="EMBL/GenBank/DDBJ databases">
        <title>Uncovering the hologenomic basis of an extraordinary plant invasion.</title>
        <authorList>
            <person name="Bieker V.C."/>
            <person name="Martin M.D."/>
            <person name="Gilbert T."/>
            <person name="Hodgins K."/>
            <person name="Battlay P."/>
            <person name="Petersen B."/>
            <person name="Wilson J."/>
        </authorList>
    </citation>
    <scope>NUCLEOTIDE SEQUENCE</scope>
    <source>
        <strain evidence="10">AA19_3_7</strain>
        <tissue evidence="10">Leaf</tissue>
    </source>
</reference>
<name>A0AAD5BQE4_AMBAR</name>
<dbReference type="Proteomes" id="UP001206925">
    <property type="component" value="Unassembled WGS sequence"/>
</dbReference>
<dbReference type="EMBL" id="JAMZMK010011624">
    <property type="protein sequence ID" value="KAI7726636.1"/>
    <property type="molecule type" value="Genomic_DNA"/>
</dbReference>
<evidence type="ECO:0000313" key="10">
    <source>
        <dbReference type="EMBL" id="KAI7726636.1"/>
    </source>
</evidence>
<feature type="region of interest" description="Disordered" evidence="8">
    <location>
        <begin position="100"/>
        <end position="165"/>
    </location>
</feature>
<dbReference type="InterPro" id="IPR036322">
    <property type="entry name" value="WD40_repeat_dom_sf"/>
</dbReference>
<evidence type="ECO:0000256" key="6">
    <source>
        <dbReference type="ARBA" id="ARBA00023242"/>
    </source>
</evidence>
<dbReference type="Pfam" id="PF14379">
    <property type="entry name" value="Myb_CC_LHEQLE"/>
    <property type="match status" value="1"/>
</dbReference>
<accession>A0AAD5BQE4</accession>
<dbReference type="PROSITE" id="PS50294">
    <property type="entry name" value="WD_REPEATS_REGION"/>
    <property type="match status" value="4"/>
</dbReference>
<organism evidence="10 11">
    <name type="scientific">Ambrosia artemisiifolia</name>
    <name type="common">Common ragweed</name>
    <dbReference type="NCBI Taxonomy" id="4212"/>
    <lineage>
        <taxon>Eukaryota</taxon>
        <taxon>Viridiplantae</taxon>
        <taxon>Streptophyta</taxon>
        <taxon>Embryophyta</taxon>
        <taxon>Tracheophyta</taxon>
        <taxon>Spermatophyta</taxon>
        <taxon>Magnoliopsida</taxon>
        <taxon>eudicotyledons</taxon>
        <taxon>Gunneridae</taxon>
        <taxon>Pentapetalae</taxon>
        <taxon>asterids</taxon>
        <taxon>campanulids</taxon>
        <taxon>Asterales</taxon>
        <taxon>Asteraceae</taxon>
        <taxon>Asteroideae</taxon>
        <taxon>Heliantheae alliance</taxon>
        <taxon>Heliantheae</taxon>
        <taxon>Ambrosia</taxon>
    </lineage>
</organism>
<evidence type="ECO:0000256" key="1">
    <source>
        <dbReference type="ARBA" id="ARBA00004123"/>
    </source>
</evidence>
<keyword evidence="3" id="KW-0677">Repeat</keyword>
<dbReference type="Pfam" id="PF08513">
    <property type="entry name" value="LisH"/>
    <property type="match status" value="1"/>
</dbReference>
<feature type="domain" description="MYB-CC type transcription factor LHEQLE-containing" evidence="9">
    <location>
        <begin position="588"/>
        <end position="634"/>
    </location>
</feature>
<dbReference type="InterPro" id="IPR015943">
    <property type="entry name" value="WD40/YVTN_repeat-like_dom_sf"/>
</dbReference>
<feature type="repeat" description="WD" evidence="7">
    <location>
        <begin position="462"/>
        <end position="503"/>
    </location>
</feature>
<dbReference type="PROSITE" id="PS50896">
    <property type="entry name" value="LISH"/>
    <property type="match status" value="1"/>
</dbReference>
<dbReference type="InterPro" id="IPR001680">
    <property type="entry name" value="WD40_rpt"/>
</dbReference>
<evidence type="ECO:0000256" key="7">
    <source>
        <dbReference type="PROSITE-ProRule" id="PRU00221"/>
    </source>
</evidence>
<proteinExistence type="predicted"/>
<dbReference type="InterPro" id="IPR025756">
    <property type="entry name" value="Myb_CC_LHEQLE"/>
</dbReference>
<comment type="caution">
    <text evidence="10">The sequence shown here is derived from an EMBL/GenBank/DDBJ whole genome shotgun (WGS) entry which is preliminary data.</text>
</comment>
<dbReference type="GO" id="GO:0006357">
    <property type="term" value="P:regulation of transcription by RNA polymerase II"/>
    <property type="evidence" value="ECO:0007669"/>
    <property type="project" value="TreeGrafter"/>
</dbReference>
<dbReference type="PROSITE" id="PS50082">
    <property type="entry name" value="WD_REPEATS_2"/>
    <property type="match status" value="4"/>
</dbReference>
<keyword evidence="11" id="KW-1185">Reference proteome</keyword>
<dbReference type="AlphaFoldDB" id="A0AAD5BQE4"/>
<dbReference type="SUPFAM" id="SSF50978">
    <property type="entry name" value="WD40 repeat-like"/>
    <property type="match status" value="1"/>
</dbReference>
<dbReference type="GO" id="GO:0000118">
    <property type="term" value="C:histone deacetylase complex"/>
    <property type="evidence" value="ECO:0007669"/>
    <property type="project" value="TreeGrafter"/>
</dbReference>
<dbReference type="GO" id="GO:0003714">
    <property type="term" value="F:transcription corepressor activity"/>
    <property type="evidence" value="ECO:0007669"/>
    <property type="project" value="InterPro"/>
</dbReference>
<gene>
    <name evidence="10" type="ORF">M8C21_014190</name>
</gene>
<sequence>MINMNSHDLNYLVYRYLHESGFTHTAFTLGYEAALNKSTIDGNVVPPGALVTFVQKGIQYLELEANLTCNDSDIDEDFSFIQPIDLITKNVYELQQMIKEKKQNLPKTKHRERNRDNREHEQEHSREKDREHSREKEKEHAKGREKEIEQEHAREREKERQHVREREKKMEIEIYREKEQEKEKHIRDKERELEKEKIEREKDKAKQKEKKNEDLADVNRDEDKIRVQHEENVTPEVGADPMEIDNNSAPMSALIPNSDVTVLKGHTSEVFVCAWSPTESLLASGSGDSTARIWTIRDGPCRSDSQYGPSNGEGTLLATGSYDGQARIWSKDAPTLDVDWRNNVSFATCSTDNMIYVCKVGDTRPVKTFAGHQGEVNAIKWDPTGTLLASCSDDSTAKIWSLKQDTCLHDFKEHTKEIYTIRWSPTGPGTNNPNQPLVLASASFDSSIKLWDVETGKVLHSLVAHGDPVYSVAFSPNGEYLASGSLDKCMHIWSVKEARVVKTYEGSGGIFEVCWNKQGDKIGACFSNNVVCILDFRMRLDAFSFRAAKELRRWDYGKRKRDHSKGEDGNWEKIVFADAATYMKINFQVTEALRTQMEIQRRFHEQLEAQRKLQFRIETQGNYLKAILENAHKADNTVGRQNIGEVGLEAPNLQLSEWISPVSATYLRDDGMKHLSNQPTFFSTEGMDVEMMDVNYLSSGNNEPLKLKDRFFFF</sequence>
<dbReference type="InterPro" id="IPR045183">
    <property type="entry name" value="Ebi-like"/>
</dbReference>
<protein>
    <recommendedName>
        <fullName evidence="9">MYB-CC type transcription factor LHEQLE-containing domain-containing protein</fullName>
    </recommendedName>
</protein>
<dbReference type="Gene3D" id="2.130.10.10">
    <property type="entry name" value="YVTN repeat-like/Quinoprotein amine dehydrogenase"/>
    <property type="match status" value="1"/>
</dbReference>
<dbReference type="Gene3D" id="1.20.960.30">
    <property type="match status" value="1"/>
</dbReference>
<dbReference type="CDD" id="cd00200">
    <property type="entry name" value="WD40"/>
    <property type="match status" value="1"/>
</dbReference>
<dbReference type="SMART" id="SM00667">
    <property type="entry name" value="LisH"/>
    <property type="match status" value="1"/>
</dbReference>
<feature type="repeat" description="WD" evidence="7">
    <location>
        <begin position="369"/>
        <end position="410"/>
    </location>
</feature>
<evidence type="ECO:0000256" key="2">
    <source>
        <dbReference type="ARBA" id="ARBA00022574"/>
    </source>
</evidence>
<dbReference type="PANTHER" id="PTHR22846:SF2">
    <property type="entry name" value="F-BOX-LIKE_WD REPEAT-CONTAINING PROTEIN EBI"/>
    <property type="match status" value="1"/>
</dbReference>
<dbReference type="PANTHER" id="PTHR22846">
    <property type="entry name" value="WD40 REPEAT PROTEIN"/>
    <property type="match status" value="1"/>
</dbReference>
<keyword evidence="4" id="KW-0805">Transcription regulation</keyword>
<feature type="repeat" description="WD" evidence="7">
    <location>
        <begin position="411"/>
        <end position="461"/>
    </location>
</feature>
<evidence type="ECO:0000256" key="3">
    <source>
        <dbReference type="ARBA" id="ARBA00022737"/>
    </source>
</evidence>
<dbReference type="FunFam" id="2.130.10.10:FF:000218">
    <property type="entry name" value="WD40 repeat-containing protein HOS15"/>
    <property type="match status" value="1"/>
</dbReference>
<dbReference type="PROSITE" id="PS00678">
    <property type="entry name" value="WD_REPEATS_1"/>
    <property type="match status" value="1"/>
</dbReference>
<comment type="subcellular location">
    <subcellularLocation>
        <location evidence="1">Nucleus</location>
    </subcellularLocation>
</comment>
<feature type="non-terminal residue" evidence="10">
    <location>
        <position position="1"/>
    </location>
</feature>
<dbReference type="FunFam" id="1.20.960.30:FF:000001">
    <property type="entry name" value="F-box-like/WD repeat-containing protein TBL1XR1"/>
    <property type="match status" value="1"/>
</dbReference>
<evidence type="ECO:0000256" key="8">
    <source>
        <dbReference type="SAM" id="MobiDB-lite"/>
    </source>
</evidence>
<evidence type="ECO:0000256" key="4">
    <source>
        <dbReference type="ARBA" id="ARBA00023015"/>
    </source>
</evidence>
<evidence type="ECO:0000259" key="9">
    <source>
        <dbReference type="Pfam" id="PF14379"/>
    </source>
</evidence>
<dbReference type="InterPro" id="IPR006594">
    <property type="entry name" value="LisH"/>
</dbReference>
<evidence type="ECO:0000313" key="11">
    <source>
        <dbReference type="Proteomes" id="UP001206925"/>
    </source>
</evidence>
<keyword evidence="5" id="KW-0804">Transcription</keyword>
<keyword evidence="6" id="KW-0539">Nucleus</keyword>
<dbReference type="InterPro" id="IPR019775">
    <property type="entry name" value="WD40_repeat_CS"/>
</dbReference>
<feature type="region of interest" description="Disordered" evidence="8">
    <location>
        <begin position="197"/>
        <end position="224"/>
    </location>
</feature>
<feature type="compositionally biased region" description="Basic and acidic residues" evidence="8">
    <location>
        <begin position="113"/>
        <end position="165"/>
    </location>
</feature>
<dbReference type="SMART" id="SM00320">
    <property type="entry name" value="WD40"/>
    <property type="match status" value="6"/>
</dbReference>
<evidence type="ECO:0000256" key="5">
    <source>
        <dbReference type="ARBA" id="ARBA00023163"/>
    </source>
</evidence>
<dbReference type="InterPro" id="IPR020472">
    <property type="entry name" value="WD40_PAC1"/>
</dbReference>
<dbReference type="PRINTS" id="PR00320">
    <property type="entry name" value="GPROTEINBRPT"/>
</dbReference>
<keyword evidence="2 7" id="KW-0853">WD repeat</keyword>
<feature type="repeat" description="WD" evidence="7">
    <location>
        <begin position="263"/>
        <end position="304"/>
    </location>
</feature>